<reference evidence="2" key="1">
    <citation type="submission" date="2022-12" db="EMBL/GenBank/DDBJ databases">
        <title>Chromosome-level genome assembly of the bean flower thrips Megalurothrips usitatus.</title>
        <authorList>
            <person name="Ma L."/>
            <person name="Liu Q."/>
            <person name="Li H."/>
            <person name="Cai W."/>
        </authorList>
    </citation>
    <scope>NUCLEOTIDE SEQUENCE</scope>
    <source>
        <strain evidence="2">Cailab_2022a</strain>
    </source>
</reference>
<dbReference type="SMART" id="SM00700">
    <property type="entry name" value="JHBP"/>
    <property type="match status" value="2"/>
</dbReference>
<keyword evidence="3" id="KW-1185">Reference proteome</keyword>
<dbReference type="Gene3D" id="3.15.10.30">
    <property type="entry name" value="Haemolymph juvenile hormone binding protein"/>
    <property type="match status" value="3"/>
</dbReference>
<feature type="signal peptide" evidence="1">
    <location>
        <begin position="1"/>
        <end position="19"/>
    </location>
</feature>
<name>A0AAV7XWW7_9NEOP</name>
<dbReference type="InterPro" id="IPR038606">
    <property type="entry name" value="To_sf"/>
</dbReference>
<dbReference type="GO" id="GO:0005615">
    <property type="term" value="C:extracellular space"/>
    <property type="evidence" value="ECO:0007669"/>
    <property type="project" value="TreeGrafter"/>
</dbReference>
<dbReference type="InterPro" id="IPR010562">
    <property type="entry name" value="Haemolymph_juvenile_hormone-bd"/>
</dbReference>
<proteinExistence type="predicted"/>
<comment type="caution">
    <text evidence="2">The sequence shown here is derived from an EMBL/GenBank/DDBJ whole genome shotgun (WGS) entry which is preliminary data.</text>
</comment>
<organism evidence="2 3">
    <name type="scientific">Megalurothrips usitatus</name>
    <name type="common">bean blossom thrips</name>
    <dbReference type="NCBI Taxonomy" id="439358"/>
    <lineage>
        <taxon>Eukaryota</taxon>
        <taxon>Metazoa</taxon>
        <taxon>Ecdysozoa</taxon>
        <taxon>Arthropoda</taxon>
        <taxon>Hexapoda</taxon>
        <taxon>Insecta</taxon>
        <taxon>Pterygota</taxon>
        <taxon>Neoptera</taxon>
        <taxon>Paraneoptera</taxon>
        <taxon>Thysanoptera</taxon>
        <taxon>Terebrantia</taxon>
        <taxon>Thripoidea</taxon>
        <taxon>Thripidae</taxon>
        <taxon>Megalurothrips</taxon>
    </lineage>
</organism>
<keyword evidence="1" id="KW-0732">Signal</keyword>
<gene>
    <name evidence="2" type="ORF">ONE63_005992</name>
</gene>
<evidence type="ECO:0000256" key="1">
    <source>
        <dbReference type="SAM" id="SignalP"/>
    </source>
</evidence>
<dbReference type="AlphaFoldDB" id="A0AAV7XWW7"/>
<sequence>MRITGTILVVLAALAAAQATELEDKILKSIQGFQQIMTEGSAALNIPVLDPVTISEEKLNINASPFKANIVVDGIKGIGASGFKITQLQQIDGTSKVNMALELPKVDVTGTYDIKGKAKIGFISVKLTGDGPLTATLQGFKVKAVADVKENSDGSIHINGIQMGDWGYDKLNVQLKNVMGGGVIGNTVNTLINTLAPTLINSNRKKINNLAETTGKDFINHYLDAVAGKTSLKKPDTSAIYAGGWTLSKEAQQILDRLALEIVIASSDNSGSARAFGNDTPNLADLATKLLADFKEVMKTGRPDFNIPVLDPAVVEKVPMDVKHGPFDAKIVAIDSEVKGCSDFTVKNVAQIDGTNKLEVTLELPEIDISGKFEMKGKVKIGVLTPKINDQGPLALTIKGLNLIATVDVEVNDDGSYDLKDVTMGAWSYESIHIQLDNLLGGGWQGKIANDLFNEIFPTLIELDRPKINARVKVLAQNVINQYLDGLAGKKSADFVAQVKEVSEQFRTAMKSGREDLNIPAMDPATIAQIALSAKRWPVDAQLIVSNISVSGASDFELTKVSQIVGTKMVSLEITVPTINVQSNYDLESLVKVGFIRFNINKQGPMMYVLLFISGPLFRTINYF</sequence>
<dbReference type="Pfam" id="PF06585">
    <property type="entry name" value="JHBP"/>
    <property type="match status" value="3"/>
</dbReference>
<feature type="chain" id="PRO_5043776147" evidence="1">
    <location>
        <begin position="20"/>
        <end position="624"/>
    </location>
</feature>
<dbReference type="EMBL" id="JAPTSV010000003">
    <property type="protein sequence ID" value="KAJ1529186.1"/>
    <property type="molecule type" value="Genomic_DNA"/>
</dbReference>
<dbReference type="PANTHER" id="PTHR11008">
    <property type="entry name" value="PROTEIN TAKEOUT-LIKE PROTEIN"/>
    <property type="match status" value="1"/>
</dbReference>
<dbReference type="Proteomes" id="UP001075354">
    <property type="component" value="Chromosome 3"/>
</dbReference>
<accession>A0AAV7XWW7</accession>
<evidence type="ECO:0000313" key="3">
    <source>
        <dbReference type="Proteomes" id="UP001075354"/>
    </source>
</evidence>
<protein>
    <submittedName>
        <fullName evidence="2">Uncharacterized protein</fullName>
    </submittedName>
</protein>
<dbReference type="PANTHER" id="PTHR11008:SF9">
    <property type="entry name" value="PROTEIN TAKEOUT-LIKE PROTEIN"/>
    <property type="match status" value="1"/>
</dbReference>
<evidence type="ECO:0000313" key="2">
    <source>
        <dbReference type="EMBL" id="KAJ1529186.1"/>
    </source>
</evidence>